<gene>
    <name evidence="11" type="ORF">COCNU_15G002040</name>
</gene>
<protein>
    <recommendedName>
        <fullName evidence="13">CrcB-like protein</fullName>
    </recommendedName>
</protein>
<proteinExistence type="inferred from homology"/>
<dbReference type="OrthoDB" id="409792at2759"/>
<dbReference type="InterPro" id="IPR003691">
    <property type="entry name" value="FluC"/>
</dbReference>
<evidence type="ECO:0000256" key="2">
    <source>
        <dbReference type="ARBA" id="ARBA00004651"/>
    </source>
</evidence>
<evidence type="ECO:0000256" key="7">
    <source>
        <dbReference type="ARBA" id="ARBA00035120"/>
    </source>
</evidence>
<keyword evidence="4 10" id="KW-0812">Transmembrane</keyword>
<accession>A0A8K0IWS9</accession>
<dbReference type="AlphaFoldDB" id="A0A8K0IWS9"/>
<evidence type="ECO:0000256" key="1">
    <source>
        <dbReference type="ARBA" id="ARBA00002598"/>
    </source>
</evidence>
<dbReference type="Pfam" id="PF02537">
    <property type="entry name" value="CRCB"/>
    <property type="match status" value="1"/>
</dbReference>
<evidence type="ECO:0000313" key="12">
    <source>
        <dbReference type="Proteomes" id="UP000797356"/>
    </source>
</evidence>
<keyword evidence="6 10" id="KW-0472">Membrane</keyword>
<evidence type="ECO:0000313" key="11">
    <source>
        <dbReference type="EMBL" id="KAG1369838.1"/>
    </source>
</evidence>
<dbReference type="Proteomes" id="UP000797356">
    <property type="component" value="Chromosome 15"/>
</dbReference>
<evidence type="ECO:0000256" key="4">
    <source>
        <dbReference type="ARBA" id="ARBA00022692"/>
    </source>
</evidence>
<dbReference type="PANTHER" id="PTHR28259">
    <property type="entry name" value="FLUORIDE EXPORT PROTEIN 1-RELATED"/>
    <property type="match status" value="1"/>
</dbReference>
<reference evidence="11" key="2">
    <citation type="submission" date="2019-07" db="EMBL/GenBank/DDBJ databases">
        <authorList>
            <person name="Yang Y."/>
            <person name="Bocs S."/>
            <person name="Baudouin L."/>
        </authorList>
    </citation>
    <scope>NUCLEOTIDE SEQUENCE</scope>
    <source>
        <tissue evidence="11">Spear leaf of Hainan Tall coconut</tissue>
    </source>
</reference>
<feature type="transmembrane region" description="Helical" evidence="10">
    <location>
        <begin position="321"/>
        <end position="343"/>
    </location>
</feature>
<dbReference type="GO" id="GO:0005886">
    <property type="term" value="C:plasma membrane"/>
    <property type="evidence" value="ECO:0007669"/>
    <property type="project" value="UniProtKB-SubCell"/>
</dbReference>
<evidence type="ECO:0000256" key="3">
    <source>
        <dbReference type="ARBA" id="ARBA00022475"/>
    </source>
</evidence>
<keyword evidence="5 10" id="KW-1133">Transmembrane helix</keyword>
<feature type="compositionally biased region" description="Low complexity" evidence="9">
    <location>
        <begin position="14"/>
        <end position="32"/>
    </location>
</feature>
<evidence type="ECO:0000256" key="9">
    <source>
        <dbReference type="SAM" id="MobiDB-lite"/>
    </source>
</evidence>
<feature type="compositionally biased region" description="Basic and acidic residues" evidence="9">
    <location>
        <begin position="1"/>
        <end position="12"/>
    </location>
</feature>
<comment type="function">
    <text evidence="1">Fluoride channel required for the rapid expulsion of cytoplasmic fluoride.</text>
</comment>
<comment type="catalytic activity">
    <reaction evidence="8">
        <text>fluoride(in) = fluoride(out)</text>
        <dbReference type="Rhea" id="RHEA:76159"/>
        <dbReference type="ChEBI" id="CHEBI:17051"/>
    </reaction>
    <physiologicalReaction direction="left-to-right" evidence="8">
        <dbReference type="Rhea" id="RHEA:76160"/>
    </physiologicalReaction>
</comment>
<comment type="subcellular location">
    <subcellularLocation>
        <location evidence="2">Cell membrane</location>
        <topology evidence="2">Multi-pass membrane protein</topology>
    </subcellularLocation>
</comment>
<name>A0A8K0IWS9_COCNU</name>
<keyword evidence="12" id="KW-1185">Reference proteome</keyword>
<feature type="transmembrane region" description="Helical" evidence="10">
    <location>
        <begin position="355"/>
        <end position="378"/>
    </location>
</feature>
<feature type="region of interest" description="Disordered" evidence="9">
    <location>
        <begin position="1"/>
        <end position="70"/>
    </location>
</feature>
<feature type="compositionally biased region" description="Low complexity" evidence="9">
    <location>
        <begin position="49"/>
        <end position="64"/>
    </location>
</feature>
<dbReference type="GO" id="GO:1903425">
    <property type="term" value="F:fluoride transmembrane transporter activity"/>
    <property type="evidence" value="ECO:0007669"/>
    <property type="project" value="TreeGrafter"/>
</dbReference>
<evidence type="ECO:0000256" key="10">
    <source>
        <dbReference type="SAM" id="Phobius"/>
    </source>
</evidence>
<organism evidence="11 12">
    <name type="scientific">Cocos nucifera</name>
    <name type="common">Coconut palm</name>
    <dbReference type="NCBI Taxonomy" id="13894"/>
    <lineage>
        <taxon>Eukaryota</taxon>
        <taxon>Viridiplantae</taxon>
        <taxon>Streptophyta</taxon>
        <taxon>Embryophyta</taxon>
        <taxon>Tracheophyta</taxon>
        <taxon>Spermatophyta</taxon>
        <taxon>Magnoliopsida</taxon>
        <taxon>Liliopsida</taxon>
        <taxon>Arecaceae</taxon>
        <taxon>Arecoideae</taxon>
        <taxon>Cocoseae</taxon>
        <taxon>Attaleinae</taxon>
        <taxon>Cocos</taxon>
    </lineage>
</organism>
<evidence type="ECO:0000256" key="6">
    <source>
        <dbReference type="ARBA" id="ARBA00023136"/>
    </source>
</evidence>
<feature type="transmembrane region" description="Helical" evidence="10">
    <location>
        <begin position="390"/>
        <end position="410"/>
    </location>
</feature>
<dbReference type="EMBL" id="CM017886">
    <property type="protein sequence ID" value="KAG1369838.1"/>
    <property type="molecule type" value="Genomic_DNA"/>
</dbReference>
<evidence type="ECO:0008006" key="13">
    <source>
        <dbReference type="Google" id="ProtNLM"/>
    </source>
</evidence>
<evidence type="ECO:0000256" key="5">
    <source>
        <dbReference type="ARBA" id="ARBA00022989"/>
    </source>
</evidence>
<feature type="transmembrane region" description="Helical" evidence="10">
    <location>
        <begin position="278"/>
        <end position="300"/>
    </location>
</feature>
<reference evidence="11" key="1">
    <citation type="journal article" date="2017" name="Gigascience">
        <title>The genome draft of coconut (Cocos nucifera).</title>
        <authorList>
            <person name="Xiao Y."/>
            <person name="Xu P."/>
            <person name="Fan H."/>
            <person name="Baudouin L."/>
            <person name="Xia W."/>
            <person name="Bocs S."/>
            <person name="Xu J."/>
            <person name="Li Q."/>
            <person name="Guo A."/>
            <person name="Zhou L."/>
            <person name="Li J."/>
            <person name="Wu Y."/>
            <person name="Ma Z."/>
            <person name="Armero A."/>
            <person name="Issali A.E."/>
            <person name="Liu N."/>
            <person name="Peng M."/>
            <person name="Yang Y."/>
        </authorList>
    </citation>
    <scope>NUCLEOTIDE SEQUENCE</scope>
    <source>
        <tissue evidence="11">Spear leaf of Hainan Tall coconut</tissue>
    </source>
</reference>
<comment type="similarity">
    <text evidence="7">Belongs to the fluoride channel Fluc/FEX (TC 1.A.43) family.</text>
</comment>
<sequence>MHESSRRNRDSDIDAPSSSVSPSIRLSLDSSSQRNFRRSASLGTTGNASSWRRSSISISHGGSRPIVEGVPNDTAALVGASGDRAVGDEIVIRGARQDSLSGMSSRGSLQRGSISLSRDVGDRILDSIRLSHELVDHILGDVDSEMAQVGDRGDKAVADDRVDDARNVENGPTTPPDDALIISIGFQSHDPSLSSPVSPLMEEIISPLATDAILNSTEKNQMQKSTSLKVPFRIRALTIRKLKQGLSKDATSDTSLIPNVVFVDGILPVAEAHKRGNFVSFIIVCVNIFIFVKHPSQCVWIRWYLARLNGQGLGREGRLRWLPIGTLSANILAACIMAALATISKAVNTKRCSIVVSGVQFGFLGCLSTVSTFIAEVYAMWQSGYRGRAYAYTAVTILPSFALGTLIYSVPVWTKHYN</sequence>
<dbReference type="PANTHER" id="PTHR28259:SF1">
    <property type="entry name" value="FLUORIDE EXPORT PROTEIN 1-RELATED"/>
    <property type="match status" value="1"/>
</dbReference>
<comment type="caution">
    <text evidence="11">The sequence shown here is derived from an EMBL/GenBank/DDBJ whole genome shotgun (WGS) entry which is preliminary data.</text>
</comment>
<evidence type="ECO:0000256" key="8">
    <source>
        <dbReference type="ARBA" id="ARBA00035585"/>
    </source>
</evidence>
<keyword evidence="3" id="KW-1003">Cell membrane</keyword>